<dbReference type="PROSITE" id="PS50217">
    <property type="entry name" value="BZIP"/>
    <property type="match status" value="1"/>
</dbReference>
<sequence>MTSSGYGTGVQTSFGHELLSSSLSLPSDGRFQQELLAASRSAPPLRAIPQASNGMAGFRLQQLHQPPEALLQPENISMLTPQRSRGSSEDDYAPPHNEPVGQVKRQKRLAEKNRTAQKRYRERQKEKMHDFEKQVEQLSEQVSMLMREKASLETRNSLLERVVQLKDEQQQHTDGREGTMSPEQLALCRALSDFHNIVRVRDPPIAPEDISFSDHTYVLQLYNAYANELMQCMLSAYADDPSSEGFQRMEQLVRGHQNAVLQLTRQDPKHITKLTQELKKRTPPKSQELWRKCVDVMKLDKEQKRRLVGLRNELFERMESIIEQRRRIITHLEALQASDELKESLELEHKEVSQFVSAFHASDILTPLQAARSTIEAYPYMQDVFGIIETIAAEEGEQSQGSFMASLMGQRNNGSLMPVDSAFRMVSSVPPPLRTASNSHETQDSQEQDLSATILDNPRKFSSASS</sequence>
<evidence type="ECO:0000256" key="1">
    <source>
        <dbReference type="SAM" id="MobiDB-lite"/>
    </source>
</evidence>
<feature type="domain" description="BZIP" evidence="2">
    <location>
        <begin position="103"/>
        <end position="160"/>
    </location>
</feature>
<dbReference type="SMART" id="SM00338">
    <property type="entry name" value="BRLZ"/>
    <property type="match status" value="1"/>
</dbReference>
<gene>
    <name evidence="3" type="ORF">COCSUDRAFT_59655</name>
</gene>
<evidence type="ECO:0000259" key="2">
    <source>
        <dbReference type="PROSITE" id="PS50217"/>
    </source>
</evidence>
<evidence type="ECO:0000313" key="3">
    <source>
        <dbReference type="EMBL" id="EIE19173.1"/>
    </source>
</evidence>
<dbReference type="EMBL" id="AGSI01000020">
    <property type="protein sequence ID" value="EIE19173.1"/>
    <property type="molecule type" value="Genomic_DNA"/>
</dbReference>
<dbReference type="GeneID" id="17037103"/>
<name>I0YLA4_COCSC</name>
<evidence type="ECO:0000313" key="4">
    <source>
        <dbReference type="Proteomes" id="UP000007264"/>
    </source>
</evidence>
<dbReference type="SUPFAM" id="SSF57959">
    <property type="entry name" value="Leucine zipper domain"/>
    <property type="match status" value="1"/>
</dbReference>
<protein>
    <recommendedName>
        <fullName evidence="2">BZIP domain-containing protein</fullName>
    </recommendedName>
</protein>
<dbReference type="RefSeq" id="XP_005643717.1">
    <property type="nucleotide sequence ID" value="XM_005643660.1"/>
</dbReference>
<dbReference type="KEGG" id="csl:COCSUDRAFT_59655"/>
<feature type="region of interest" description="Disordered" evidence="1">
    <location>
        <begin position="427"/>
        <end position="466"/>
    </location>
</feature>
<dbReference type="PROSITE" id="PS00036">
    <property type="entry name" value="BZIP_BASIC"/>
    <property type="match status" value="1"/>
</dbReference>
<dbReference type="STRING" id="574566.I0YLA4"/>
<dbReference type="InterPro" id="IPR004827">
    <property type="entry name" value="bZIP"/>
</dbReference>
<dbReference type="InterPro" id="IPR046347">
    <property type="entry name" value="bZIP_sf"/>
</dbReference>
<organism evidence="3 4">
    <name type="scientific">Coccomyxa subellipsoidea (strain C-169)</name>
    <name type="common">Green microalga</name>
    <dbReference type="NCBI Taxonomy" id="574566"/>
    <lineage>
        <taxon>Eukaryota</taxon>
        <taxon>Viridiplantae</taxon>
        <taxon>Chlorophyta</taxon>
        <taxon>core chlorophytes</taxon>
        <taxon>Trebouxiophyceae</taxon>
        <taxon>Trebouxiophyceae incertae sedis</taxon>
        <taxon>Coccomyxaceae</taxon>
        <taxon>Coccomyxa</taxon>
        <taxon>Coccomyxa subellipsoidea</taxon>
    </lineage>
</organism>
<keyword evidence="4" id="KW-1185">Reference proteome</keyword>
<dbReference type="OrthoDB" id="548708at2759"/>
<dbReference type="AlphaFoldDB" id="I0YLA4"/>
<accession>I0YLA4</accession>
<feature type="region of interest" description="Disordered" evidence="1">
    <location>
        <begin position="80"/>
        <end position="131"/>
    </location>
</feature>
<dbReference type="Proteomes" id="UP000007264">
    <property type="component" value="Unassembled WGS sequence"/>
</dbReference>
<dbReference type="CDD" id="cd14688">
    <property type="entry name" value="bZIP_YAP"/>
    <property type="match status" value="1"/>
</dbReference>
<reference evidence="3 4" key="1">
    <citation type="journal article" date="2012" name="Genome Biol.">
        <title>The genome of the polar eukaryotic microalga coccomyxa subellipsoidea reveals traits of cold adaptation.</title>
        <authorList>
            <person name="Blanc G."/>
            <person name="Agarkova I."/>
            <person name="Grimwood J."/>
            <person name="Kuo A."/>
            <person name="Brueggeman A."/>
            <person name="Dunigan D."/>
            <person name="Gurnon J."/>
            <person name="Ladunga I."/>
            <person name="Lindquist E."/>
            <person name="Lucas S."/>
            <person name="Pangilinan J."/>
            <person name="Proschold T."/>
            <person name="Salamov A."/>
            <person name="Schmutz J."/>
            <person name="Weeks D."/>
            <person name="Yamada T."/>
            <person name="Claverie J.M."/>
            <person name="Grigoriev I."/>
            <person name="Van Etten J."/>
            <person name="Lomsadze A."/>
            <person name="Borodovsky M."/>
        </authorList>
    </citation>
    <scope>NUCLEOTIDE SEQUENCE [LARGE SCALE GENOMIC DNA]</scope>
    <source>
        <strain evidence="3 4">C-169</strain>
    </source>
</reference>
<proteinExistence type="predicted"/>
<dbReference type="GO" id="GO:0003700">
    <property type="term" value="F:DNA-binding transcription factor activity"/>
    <property type="evidence" value="ECO:0007669"/>
    <property type="project" value="InterPro"/>
</dbReference>
<dbReference type="Gene3D" id="1.20.5.170">
    <property type="match status" value="1"/>
</dbReference>
<comment type="caution">
    <text evidence="3">The sequence shown here is derived from an EMBL/GenBank/DDBJ whole genome shotgun (WGS) entry which is preliminary data.</text>
</comment>